<dbReference type="RefSeq" id="WP_079466458.1">
    <property type="nucleotide sequence ID" value="NZ_CP033934.1"/>
</dbReference>
<name>A0AAX2IIQ4_9FLAO</name>
<evidence type="ECO:0000313" key="4">
    <source>
        <dbReference type="Proteomes" id="UP000251937"/>
    </source>
</evidence>
<reference evidence="2 4" key="2">
    <citation type="submission" date="2018-06" db="EMBL/GenBank/DDBJ databases">
        <authorList>
            <consortium name="Pathogen Informatics"/>
            <person name="Doyle S."/>
        </authorList>
    </citation>
    <scope>NUCLEOTIDE SEQUENCE [LARGE SCALE GENOMIC DNA]</scope>
    <source>
        <strain evidence="2 4">NCTC11212</strain>
    </source>
</reference>
<dbReference type="EMBL" id="FUZE01000019">
    <property type="protein sequence ID" value="SKC00273.1"/>
    <property type="molecule type" value="Genomic_DNA"/>
</dbReference>
<proteinExistence type="predicted"/>
<evidence type="ECO:0000313" key="1">
    <source>
        <dbReference type="EMBL" id="SKC00273.1"/>
    </source>
</evidence>
<comment type="caution">
    <text evidence="2">The sequence shown here is derived from an EMBL/GenBank/DDBJ whole genome shotgun (WGS) entry which is preliminary data.</text>
</comment>
<organism evidence="2 4">
    <name type="scientific">Chryseobacterium balustinum</name>
    <dbReference type="NCBI Taxonomy" id="246"/>
    <lineage>
        <taxon>Bacteria</taxon>
        <taxon>Pseudomonadati</taxon>
        <taxon>Bacteroidota</taxon>
        <taxon>Flavobacteriia</taxon>
        <taxon>Flavobacteriales</taxon>
        <taxon>Weeksellaceae</taxon>
        <taxon>Chryseobacterium group</taxon>
        <taxon>Chryseobacterium</taxon>
    </lineage>
</organism>
<dbReference type="EMBL" id="UAVR01000008">
    <property type="protein sequence ID" value="SQA88795.1"/>
    <property type="molecule type" value="Genomic_DNA"/>
</dbReference>
<sequence>MGIFNFFKRNKKDSSVETDSTDFMARMEAMVQKIKEEEGTDNDELPNHKGEFGYSKDNPILLTSVPESRKYLNRLINIKPGSSQYTWERTGSMKSSIVSAPIDEYNLIDADSNIVKTIYIWPYNRVNSKKVPEGFGLMDG</sequence>
<evidence type="ECO:0000313" key="3">
    <source>
        <dbReference type="Proteomes" id="UP000190669"/>
    </source>
</evidence>
<dbReference type="KEGG" id="cbp:EB354_16760"/>
<accession>A0AAX2IIQ4</accession>
<dbReference type="AlphaFoldDB" id="A0AAX2IIQ4"/>
<reference evidence="1 3" key="1">
    <citation type="submission" date="2017-02" db="EMBL/GenBank/DDBJ databases">
        <authorList>
            <person name="Varghese N."/>
            <person name="Submissions S."/>
        </authorList>
    </citation>
    <scope>NUCLEOTIDE SEQUENCE [LARGE SCALE GENOMIC DNA]</scope>
    <source>
        <strain evidence="1 3">DSM 16775</strain>
    </source>
</reference>
<protein>
    <submittedName>
        <fullName evidence="2">Uncharacterized protein</fullName>
    </submittedName>
</protein>
<keyword evidence="3" id="KW-1185">Reference proteome</keyword>
<evidence type="ECO:0000313" key="2">
    <source>
        <dbReference type="EMBL" id="SQA88795.1"/>
    </source>
</evidence>
<gene>
    <name evidence="2" type="ORF">NCTC11212_01332</name>
    <name evidence="1" type="ORF">SAMN05421800_11982</name>
</gene>
<dbReference type="Proteomes" id="UP000251937">
    <property type="component" value="Unassembled WGS sequence"/>
</dbReference>
<dbReference type="Proteomes" id="UP000190669">
    <property type="component" value="Unassembled WGS sequence"/>
</dbReference>